<sequence length="755" mass="88673">MENAFLRDSWNRRLPKQDFLILVKEKFDQSSISNLISILEDICSISNPSPLFIEYFGILVENFLILSLASIDFFYDTQISAYFNLISLYNETLFNNCNIGSKDDAHSALNALRVCLAQSPKQIIPQILMKLIRSSNYLILIASSRLLDRDYWKVVKKIYNDVQPFANYPISYPLLYQSFTHAFIDDFSSHHNFLRAEVDNLTFITNFLHILVINDFFAETFSRHFLIQLLMLFMNTYYRNGEILHGYAIHKLIHKICNKYENIEKDDLKLIVEDIEFTQNSHLMLPFYDDLDKLYNYLFVPRVFFDEEDFLSNFHFSPALCSKLTSMVIERIPTGSHQFFNSLLSDLNVFCCIFADKKVNILLTTLIAHIQTIRSAKYFEIVFNFFCSAFIFCWNLFDFDEIQAFLREQSSDVQILLKTIACLEVEKKGATLPIPIFTRPSGLPLPKIDTTTPFEKCIKFISSVDSMNGEEVYERIQKEPYLIMIALSEGIRHHRKDFIVLTKIKLPEIHPIIHRFRQMLAVILHDTPKWQNFVENLYASFDVMKVYPPSSVSEIEYYLLKDMYFCFRFAHAPTMEVFIISVRWSFWFQIFGVKNMIASIFKLLSKGEFSSPMSQPFLYFCISGICLTVATRRKGINIQIIFALLDLFEEDFEFNEDLIIKFFFIIFISLSEEEKQSLFIHINKLWEAAAKEETNKKRRLFNAISAFFKFVMYTPSMLKYLKDDMYTNFMMTGDCKALIDYFILLGNQKEFSQSI</sequence>
<reference evidence="1" key="1">
    <citation type="submission" date="2016-10" db="EMBL/GenBank/DDBJ databases">
        <authorList>
            <person name="Benchimol M."/>
            <person name="Almeida L.G."/>
            <person name="Vasconcelos A.T."/>
            <person name="Perreira-Neves A."/>
            <person name="Rosa I.A."/>
            <person name="Tasca T."/>
            <person name="Bogo M.R."/>
            <person name="de Souza W."/>
        </authorList>
    </citation>
    <scope>NUCLEOTIDE SEQUENCE [LARGE SCALE GENOMIC DNA]</scope>
    <source>
        <strain evidence="1">K</strain>
    </source>
</reference>
<gene>
    <name evidence="1" type="ORF">TRFO_34318</name>
</gene>
<name>A0A1J4JP45_9EUKA</name>
<accession>A0A1J4JP45</accession>
<evidence type="ECO:0000313" key="1">
    <source>
        <dbReference type="EMBL" id="OHS99283.1"/>
    </source>
</evidence>
<protein>
    <submittedName>
        <fullName evidence="1">Uncharacterized protein</fullName>
    </submittedName>
</protein>
<dbReference type="AlphaFoldDB" id="A0A1J4JP45"/>
<keyword evidence="2" id="KW-1185">Reference proteome</keyword>
<evidence type="ECO:0000313" key="2">
    <source>
        <dbReference type="Proteomes" id="UP000179807"/>
    </source>
</evidence>
<dbReference type="Proteomes" id="UP000179807">
    <property type="component" value="Unassembled WGS sequence"/>
</dbReference>
<dbReference type="VEuPathDB" id="TrichDB:TRFO_34318"/>
<proteinExistence type="predicted"/>
<organism evidence="1 2">
    <name type="scientific">Tritrichomonas foetus</name>
    <dbReference type="NCBI Taxonomy" id="1144522"/>
    <lineage>
        <taxon>Eukaryota</taxon>
        <taxon>Metamonada</taxon>
        <taxon>Parabasalia</taxon>
        <taxon>Tritrichomonadida</taxon>
        <taxon>Tritrichomonadidae</taxon>
        <taxon>Tritrichomonas</taxon>
    </lineage>
</organism>
<dbReference type="RefSeq" id="XP_068352420.1">
    <property type="nucleotide sequence ID" value="XM_068509607.1"/>
</dbReference>
<dbReference type="GeneID" id="94844311"/>
<dbReference type="EMBL" id="MLAK01001014">
    <property type="protein sequence ID" value="OHS99283.1"/>
    <property type="molecule type" value="Genomic_DNA"/>
</dbReference>
<comment type="caution">
    <text evidence="1">The sequence shown here is derived from an EMBL/GenBank/DDBJ whole genome shotgun (WGS) entry which is preliminary data.</text>
</comment>